<keyword evidence="2" id="KW-1185">Reference proteome</keyword>
<reference evidence="1" key="2">
    <citation type="submission" date="2020-11" db="EMBL/GenBank/DDBJ databases">
        <authorList>
            <person name="McCartney M.A."/>
            <person name="Auch B."/>
            <person name="Kono T."/>
            <person name="Mallez S."/>
            <person name="Becker A."/>
            <person name="Gohl D.M."/>
            <person name="Silverstein K.A.T."/>
            <person name="Koren S."/>
            <person name="Bechman K.B."/>
            <person name="Herman A."/>
            <person name="Abrahante J.E."/>
            <person name="Garbe J."/>
        </authorList>
    </citation>
    <scope>NUCLEOTIDE SEQUENCE</scope>
    <source>
        <strain evidence="1">Duluth1</strain>
        <tissue evidence="1">Whole animal</tissue>
    </source>
</reference>
<dbReference type="Proteomes" id="UP000828390">
    <property type="component" value="Unassembled WGS sequence"/>
</dbReference>
<evidence type="ECO:0000313" key="1">
    <source>
        <dbReference type="EMBL" id="KAH3882221.1"/>
    </source>
</evidence>
<name>A0A9D4MUS0_DREPO</name>
<evidence type="ECO:0000313" key="2">
    <source>
        <dbReference type="Proteomes" id="UP000828390"/>
    </source>
</evidence>
<gene>
    <name evidence="1" type="ORF">DPMN_006154</name>
</gene>
<comment type="caution">
    <text evidence="1">The sequence shown here is derived from an EMBL/GenBank/DDBJ whole genome shotgun (WGS) entry which is preliminary data.</text>
</comment>
<organism evidence="1 2">
    <name type="scientific">Dreissena polymorpha</name>
    <name type="common">Zebra mussel</name>
    <name type="synonym">Mytilus polymorpha</name>
    <dbReference type="NCBI Taxonomy" id="45954"/>
    <lineage>
        <taxon>Eukaryota</taxon>
        <taxon>Metazoa</taxon>
        <taxon>Spiralia</taxon>
        <taxon>Lophotrochozoa</taxon>
        <taxon>Mollusca</taxon>
        <taxon>Bivalvia</taxon>
        <taxon>Autobranchia</taxon>
        <taxon>Heteroconchia</taxon>
        <taxon>Euheterodonta</taxon>
        <taxon>Imparidentia</taxon>
        <taxon>Neoheterodontei</taxon>
        <taxon>Myida</taxon>
        <taxon>Dreissenoidea</taxon>
        <taxon>Dreissenidae</taxon>
        <taxon>Dreissena</taxon>
    </lineage>
</organism>
<accession>A0A9D4MUS0</accession>
<reference evidence="1" key="1">
    <citation type="journal article" date="2019" name="bioRxiv">
        <title>The Genome of the Zebra Mussel, Dreissena polymorpha: A Resource for Invasive Species Research.</title>
        <authorList>
            <person name="McCartney M.A."/>
            <person name="Auch B."/>
            <person name="Kono T."/>
            <person name="Mallez S."/>
            <person name="Zhang Y."/>
            <person name="Obille A."/>
            <person name="Becker A."/>
            <person name="Abrahante J.E."/>
            <person name="Garbe J."/>
            <person name="Badalamenti J.P."/>
            <person name="Herman A."/>
            <person name="Mangelson H."/>
            <person name="Liachko I."/>
            <person name="Sullivan S."/>
            <person name="Sone E.D."/>
            <person name="Koren S."/>
            <person name="Silverstein K.A.T."/>
            <person name="Beckman K.B."/>
            <person name="Gohl D.M."/>
        </authorList>
    </citation>
    <scope>NUCLEOTIDE SEQUENCE</scope>
    <source>
        <strain evidence="1">Duluth1</strain>
        <tissue evidence="1">Whole animal</tissue>
    </source>
</reference>
<protein>
    <submittedName>
        <fullName evidence="1">Uncharacterized protein</fullName>
    </submittedName>
</protein>
<proteinExistence type="predicted"/>
<dbReference type="AlphaFoldDB" id="A0A9D4MUS0"/>
<sequence length="79" mass="9121">MTDDMQNRWTLSAPVTSSAAVRCRISQDGPIIQVHNTQTRLRCTSKEMLLISRKCRHRLQPAQPTQLILFEKHCQWDSG</sequence>
<dbReference type="EMBL" id="JAIWYP010000001">
    <property type="protein sequence ID" value="KAH3882221.1"/>
    <property type="molecule type" value="Genomic_DNA"/>
</dbReference>